<feature type="transmembrane region" description="Helical" evidence="1">
    <location>
        <begin position="152"/>
        <end position="177"/>
    </location>
</feature>
<dbReference type="RefSeq" id="WP_185798748.1">
    <property type="nucleotide sequence ID" value="NZ_JACLQD010000005.1"/>
</dbReference>
<keyword evidence="1" id="KW-0812">Transmembrane</keyword>
<gene>
    <name evidence="2" type="ORF">H7F16_16600</name>
</gene>
<comment type="caution">
    <text evidence="2">The sequence shown here is derived from an EMBL/GenBank/DDBJ whole genome shotgun (WGS) entry which is preliminary data.</text>
</comment>
<accession>A0A842IC28</accession>
<dbReference type="EMBL" id="JACLQD010000005">
    <property type="protein sequence ID" value="MBC2837139.1"/>
    <property type="molecule type" value="Genomic_DNA"/>
</dbReference>
<keyword evidence="1" id="KW-1133">Transmembrane helix</keyword>
<protein>
    <submittedName>
        <fullName evidence="2">Uncharacterized protein</fullName>
    </submittedName>
</protein>
<name>A0A842IC28_9RHOB</name>
<evidence type="ECO:0000313" key="3">
    <source>
        <dbReference type="Proteomes" id="UP000555411"/>
    </source>
</evidence>
<feature type="transmembrane region" description="Helical" evidence="1">
    <location>
        <begin position="51"/>
        <end position="75"/>
    </location>
</feature>
<feature type="transmembrane region" description="Helical" evidence="1">
    <location>
        <begin position="121"/>
        <end position="140"/>
    </location>
</feature>
<feature type="transmembrane region" description="Helical" evidence="1">
    <location>
        <begin position="81"/>
        <end position="100"/>
    </location>
</feature>
<evidence type="ECO:0000313" key="2">
    <source>
        <dbReference type="EMBL" id="MBC2837139.1"/>
    </source>
</evidence>
<sequence>MPALHFLVGSALVFGSYGLKDLIDGLIHPKVLIDFFGAISIVYLPHGVLVLLAWFYGWLAVPIVLPATVLSVWLLRGADGLGAMMFLLVTIKTVAAPLTFDLFRLAGIDARGPGEALNWKVLFLIGLVQSVISNQARFWLGCCGELTSDELMVAFSGSVLGDMIGLLAVMLGAMFFFRALRQG</sequence>
<feature type="transmembrane region" description="Helical" evidence="1">
    <location>
        <begin position="28"/>
        <end position="44"/>
    </location>
</feature>
<keyword evidence="1" id="KW-0472">Membrane</keyword>
<organism evidence="2 3">
    <name type="scientific">Paragemmobacter straminiformis</name>
    <dbReference type="NCBI Taxonomy" id="2045119"/>
    <lineage>
        <taxon>Bacteria</taxon>
        <taxon>Pseudomonadati</taxon>
        <taxon>Pseudomonadota</taxon>
        <taxon>Alphaproteobacteria</taxon>
        <taxon>Rhodobacterales</taxon>
        <taxon>Paracoccaceae</taxon>
        <taxon>Paragemmobacter</taxon>
    </lineage>
</organism>
<reference evidence="2 3" key="1">
    <citation type="journal article" date="2017" name="Int. J. Syst. Evol. Microbiol.">
        <title>Gemmobacter straminiformis sp. nov., isolated from an artificial fountain.</title>
        <authorList>
            <person name="Kang J.Y."/>
            <person name="Kim M.J."/>
            <person name="Chun J."/>
            <person name="Son K.P."/>
            <person name="Jahng K.Y."/>
        </authorList>
    </citation>
    <scope>NUCLEOTIDE SEQUENCE [LARGE SCALE GENOMIC DNA]</scope>
    <source>
        <strain evidence="2 3">CAM-8</strain>
    </source>
</reference>
<dbReference type="Proteomes" id="UP000555411">
    <property type="component" value="Unassembled WGS sequence"/>
</dbReference>
<evidence type="ECO:0000256" key="1">
    <source>
        <dbReference type="SAM" id="Phobius"/>
    </source>
</evidence>
<dbReference type="AlphaFoldDB" id="A0A842IC28"/>
<proteinExistence type="predicted"/>
<keyword evidence="3" id="KW-1185">Reference proteome</keyword>